<dbReference type="PROSITE" id="PS50262">
    <property type="entry name" value="G_PROTEIN_RECEP_F1_2"/>
    <property type="match status" value="1"/>
</dbReference>
<keyword evidence="3" id="KW-1003">Cell membrane</keyword>
<dbReference type="FunFam" id="1.10.1220.70:FF:000001">
    <property type="entry name" value="Olfactory receptor"/>
    <property type="match status" value="1"/>
</dbReference>
<keyword evidence="4" id="KW-0716">Sensory transduction</keyword>
<feature type="transmembrane region" description="Helical" evidence="14">
    <location>
        <begin position="61"/>
        <end position="83"/>
    </location>
</feature>
<feature type="transmembrane region" description="Helical" evidence="14">
    <location>
        <begin position="26"/>
        <end position="49"/>
    </location>
</feature>
<dbReference type="PANTHER" id="PTHR24242">
    <property type="entry name" value="G-PROTEIN COUPLED RECEPTOR"/>
    <property type="match status" value="1"/>
</dbReference>
<evidence type="ECO:0000256" key="3">
    <source>
        <dbReference type="ARBA" id="ARBA00022475"/>
    </source>
</evidence>
<dbReference type="AlphaFoldDB" id="A0A8C5LUP9"/>
<evidence type="ECO:0000259" key="15">
    <source>
        <dbReference type="PROSITE" id="PS50262"/>
    </source>
</evidence>
<dbReference type="GO" id="GO:0005886">
    <property type="term" value="C:plasma membrane"/>
    <property type="evidence" value="ECO:0007669"/>
    <property type="project" value="UniProtKB-SubCell"/>
</dbReference>
<dbReference type="InterPro" id="IPR017452">
    <property type="entry name" value="GPCR_Rhodpsn_7TM"/>
</dbReference>
<keyword evidence="8" id="KW-0297">G-protein coupled receptor</keyword>
<feature type="transmembrane region" description="Helical" evidence="14">
    <location>
        <begin position="203"/>
        <end position="221"/>
    </location>
</feature>
<evidence type="ECO:0000256" key="6">
    <source>
        <dbReference type="ARBA" id="ARBA00022725"/>
    </source>
</evidence>
<evidence type="ECO:0000256" key="9">
    <source>
        <dbReference type="ARBA" id="ARBA00023136"/>
    </source>
</evidence>
<dbReference type="PRINTS" id="PR00237">
    <property type="entry name" value="GPCRRHODOPSN"/>
</dbReference>
<feature type="transmembrane region" description="Helical" evidence="14">
    <location>
        <begin position="233"/>
        <end position="257"/>
    </location>
</feature>
<protein>
    <recommendedName>
        <fullName evidence="15">G-protein coupled receptors family 1 profile domain-containing protein</fullName>
    </recommendedName>
</protein>
<dbReference type="PANTHER" id="PTHR24242:SF253">
    <property type="entry name" value="OLFACTORY RECEPTOR-RELATED"/>
    <property type="match status" value="1"/>
</dbReference>
<keyword evidence="17" id="KW-1185">Reference proteome</keyword>
<keyword evidence="5 14" id="KW-0812">Transmembrane</keyword>
<evidence type="ECO:0000256" key="14">
    <source>
        <dbReference type="SAM" id="Phobius"/>
    </source>
</evidence>
<reference evidence="16" key="2">
    <citation type="submission" date="2025-09" db="UniProtKB">
        <authorList>
            <consortium name="Ensembl"/>
        </authorList>
    </citation>
    <scope>IDENTIFICATION</scope>
</reference>
<evidence type="ECO:0000256" key="12">
    <source>
        <dbReference type="ARBA" id="ARBA00023180"/>
    </source>
</evidence>
<name>A0A8C5LUP9_9ANUR</name>
<dbReference type="OrthoDB" id="9444602at2759"/>
<dbReference type="InterPro" id="IPR000725">
    <property type="entry name" value="Olfact_rcpt"/>
</dbReference>
<dbReference type="Gene3D" id="1.20.1070.10">
    <property type="entry name" value="Rhodopsin 7-helix transmembrane proteins"/>
    <property type="match status" value="1"/>
</dbReference>
<reference evidence="16" key="1">
    <citation type="submission" date="2025-08" db="UniProtKB">
        <authorList>
            <consortium name="Ensembl"/>
        </authorList>
    </citation>
    <scope>IDENTIFICATION</scope>
</reference>
<feature type="transmembrane region" description="Helical" evidence="14">
    <location>
        <begin position="269"/>
        <end position="288"/>
    </location>
</feature>
<feature type="domain" description="G-protein coupled receptors family 1 profile" evidence="15">
    <location>
        <begin position="42"/>
        <end position="286"/>
    </location>
</feature>
<keyword evidence="10" id="KW-1015">Disulfide bond</keyword>
<dbReference type="Proteomes" id="UP000694569">
    <property type="component" value="Unplaced"/>
</dbReference>
<evidence type="ECO:0000313" key="17">
    <source>
        <dbReference type="Proteomes" id="UP000694569"/>
    </source>
</evidence>
<evidence type="ECO:0000256" key="13">
    <source>
        <dbReference type="ARBA" id="ARBA00023224"/>
    </source>
</evidence>
<evidence type="ECO:0000256" key="8">
    <source>
        <dbReference type="ARBA" id="ARBA00023040"/>
    </source>
</evidence>
<evidence type="ECO:0000256" key="4">
    <source>
        <dbReference type="ARBA" id="ARBA00022606"/>
    </source>
</evidence>
<sequence length="308" mass="35104">MSSRHNQSDVHKFFLLGFQVLHSSRIILFISFLVVYISTIYGNLLIIVLVSTTRHLHSPMYFFLSHLSFCDILLCSTVVPNFLWVTLHNVTGCLIQFHIFSFSSRSECILFPVMSYDRYVAICKPLHYQTIMNVRVCLGLVLYAWIFGLGLMSIVTLLLSLLDFCYSGDIDHFFCDYAPLIQLSCSDTTVVQLVGIALGTPHLLIETMFIISTYVCIFLAIHRISSTTGKQKAFSTCSSHLAVVCICYGILMAIYIFSAGDLSVTVTKILSLMYTVVTPLLNPIIYSLRNQDITRTMKRYWTKWRKML</sequence>
<accession>A0A8C5LUP9</accession>
<evidence type="ECO:0000256" key="11">
    <source>
        <dbReference type="ARBA" id="ARBA00023170"/>
    </source>
</evidence>
<evidence type="ECO:0000256" key="2">
    <source>
        <dbReference type="ARBA" id="ARBA00010663"/>
    </source>
</evidence>
<keyword evidence="12" id="KW-0325">Glycoprotein</keyword>
<dbReference type="FunFam" id="1.20.1070.10:FF:000010">
    <property type="entry name" value="Olfactory receptor"/>
    <property type="match status" value="1"/>
</dbReference>
<proteinExistence type="inferred from homology"/>
<keyword evidence="7 14" id="KW-1133">Transmembrane helix</keyword>
<dbReference type="InterPro" id="IPR000276">
    <property type="entry name" value="GPCR_Rhodpsn"/>
</dbReference>
<organism evidence="16 17">
    <name type="scientific">Leptobrachium leishanense</name>
    <name type="common">Leishan spiny toad</name>
    <dbReference type="NCBI Taxonomy" id="445787"/>
    <lineage>
        <taxon>Eukaryota</taxon>
        <taxon>Metazoa</taxon>
        <taxon>Chordata</taxon>
        <taxon>Craniata</taxon>
        <taxon>Vertebrata</taxon>
        <taxon>Euteleostomi</taxon>
        <taxon>Amphibia</taxon>
        <taxon>Batrachia</taxon>
        <taxon>Anura</taxon>
        <taxon>Pelobatoidea</taxon>
        <taxon>Megophryidae</taxon>
        <taxon>Leptobrachium</taxon>
    </lineage>
</organism>
<dbReference type="InterPro" id="IPR050939">
    <property type="entry name" value="Olfactory_GPCR1"/>
</dbReference>
<dbReference type="SUPFAM" id="SSF81321">
    <property type="entry name" value="Family A G protein-coupled receptor-like"/>
    <property type="match status" value="1"/>
</dbReference>
<dbReference type="PRINTS" id="PR00245">
    <property type="entry name" value="OLFACTORYR"/>
</dbReference>
<feature type="transmembrane region" description="Helical" evidence="14">
    <location>
        <begin position="137"/>
        <end position="162"/>
    </location>
</feature>
<keyword evidence="6" id="KW-0552">Olfaction</keyword>
<keyword evidence="9 14" id="KW-0472">Membrane</keyword>
<evidence type="ECO:0000256" key="1">
    <source>
        <dbReference type="ARBA" id="ARBA00004651"/>
    </source>
</evidence>
<evidence type="ECO:0000256" key="5">
    <source>
        <dbReference type="ARBA" id="ARBA00022692"/>
    </source>
</evidence>
<evidence type="ECO:0000313" key="16">
    <source>
        <dbReference type="Ensembl" id="ENSLLEP00000005356.1"/>
    </source>
</evidence>
<dbReference type="Pfam" id="PF13853">
    <property type="entry name" value="7tm_4"/>
    <property type="match status" value="1"/>
</dbReference>
<dbReference type="Ensembl" id="ENSLLET00000005594.1">
    <property type="protein sequence ID" value="ENSLLEP00000005356.1"/>
    <property type="gene ID" value="ENSLLEG00000003416.1"/>
</dbReference>
<dbReference type="GO" id="GO:0004984">
    <property type="term" value="F:olfactory receptor activity"/>
    <property type="evidence" value="ECO:0007669"/>
    <property type="project" value="InterPro"/>
</dbReference>
<evidence type="ECO:0000256" key="7">
    <source>
        <dbReference type="ARBA" id="ARBA00022989"/>
    </source>
</evidence>
<keyword evidence="13" id="KW-0807">Transducer</keyword>
<keyword evidence="11" id="KW-0675">Receptor</keyword>
<comment type="similarity">
    <text evidence="2">Belongs to the G-protein coupled receptor 1 family.</text>
</comment>
<evidence type="ECO:0000256" key="10">
    <source>
        <dbReference type="ARBA" id="ARBA00023157"/>
    </source>
</evidence>
<dbReference type="GeneTree" id="ENSGT01150000286948"/>
<dbReference type="GO" id="GO:0004930">
    <property type="term" value="F:G protein-coupled receptor activity"/>
    <property type="evidence" value="ECO:0007669"/>
    <property type="project" value="UniProtKB-KW"/>
</dbReference>
<comment type="subcellular location">
    <subcellularLocation>
        <location evidence="1">Cell membrane</location>
        <topology evidence="1">Multi-pass membrane protein</topology>
    </subcellularLocation>
</comment>